<dbReference type="Pfam" id="PF04984">
    <property type="entry name" value="Phage_sheath_1"/>
    <property type="match status" value="1"/>
</dbReference>
<comment type="similarity">
    <text evidence="1">Belongs to the myoviridae tail sheath protein family.</text>
</comment>
<dbReference type="InterPro" id="IPR035089">
    <property type="entry name" value="Phage_sheath_subtilisin"/>
</dbReference>
<gene>
    <name evidence="4" type="ORF">L6773_15330</name>
</gene>
<keyword evidence="5" id="KW-1185">Reference proteome</keyword>
<evidence type="ECO:0000259" key="3">
    <source>
        <dbReference type="Pfam" id="PF17482"/>
    </source>
</evidence>
<reference evidence="4" key="2">
    <citation type="submission" date="2024-05" db="EMBL/GenBank/DDBJ databases">
        <title>Rhodohalobacter halophilus gen. nov., sp. nov., a moderately halophilic member of the family Balneolaceae.</title>
        <authorList>
            <person name="Xia J."/>
        </authorList>
    </citation>
    <scope>NUCLEOTIDE SEQUENCE</scope>
    <source>
        <strain evidence="4">WB101</strain>
    </source>
</reference>
<feature type="domain" description="Tail sheath protein C-terminal" evidence="3">
    <location>
        <begin position="357"/>
        <end position="461"/>
    </location>
</feature>
<proteinExistence type="inferred from homology"/>
<dbReference type="InterPro" id="IPR052042">
    <property type="entry name" value="Tail_sheath_structural"/>
</dbReference>
<dbReference type="Proteomes" id="UP001165366">
    <property type="component" value="Unassembled WGS sequence"/>
</dbReference>
<organism evidence="4 5">
    <name type="scientific">Rhodohalobacter sulfatireducens</name>
    <dbReference type="NCBI Taxonomy" id="2911366"/>
    <lineage>
        <taxon>Bacteria</taxon>
        <taxon>Pseudomonadati</taxon>
        <taxon>Balneolota</taxon>
        <taxon>Balneolia</taxon>
        <taxon>Balneolales</taxon>
        <taxon>Balneolaceae</taxon>
        <taxon>Rhodohalobacter</taxon>
    </lineage>
</organism>
<reference evidence="4" key="1">
    <citation type="submission" date="2022-01" db="EMBL/GenBank/DDBJ databases">
        <authorList>
            <person name="Wang Y."/>
        </authorList>
    </citation>
    <scope>NUCLEOTIDE SEQUENCE</scope>
    <source>
        <strain evidence="4">WB101</strain>
    </source>
</reference>
<dbReference type="Pfam" id="PF17482">
    <property type="entry name" value="Phage_sheath_1C"/>
    <property type="match status" value="1"/>
</dbReference>
<accession>A0ABS9KGI3</accession>
<sequence>MANYKTPGVYVEEISLFPPSVAQVETAIPAFIGYTEEGPTEPTKIKSMVDYRTIFGGPSKELPDFTIDGSGNITADASIPTTPVYKMYYMLEIYFSNGGGPCYILSVGGYQSSPAVTPSELSGALSLLKKEDEPTLILFPDAQSISDPTDYHGLYVDAMIQCANLGDRFTICDVQPADSSSTDPVGDAAQTFRDNIGTNNLMYGAAYYPNLKTSLVHQYNEDELTIDNNGTSMVLRHSDVTLAEDSSKEAESLFHANNGADRSKYYDIRKMIEDVKLILPPSGAVAGAYALVDSNRGVWKSPANVSLNRVSAPTVSMETSEQDGLNVSDTGKSINAIRKFSGKGVLIWGARTLDGNSNEWRYVSVRRFFNMVEESVKKASSRFVFEPNDANTWVKVKAMIENFLTLQWRAGALMGAKAEDAFFVKVGLGETMTQDDVLNGRMIVEIGMAAVRPAEFIILRFSHKMIES</sequence>
<dbReference type="EMBL" id="JAKLWS010000023">
    <property type="protein sequence ID" value="MCG2589948.1"/>
    <property type="molecule type" value="Genomic_DNA"/>
</dbReference>
<dbReference type="InterPro" id="IPR020287">
    <property type="entry name" value="Tail_sheath_C"/>
</dbReference>
<comment type="caution">
    <text evidence="4">The sequence shown here is derived from an EMBL/GenBank/DDBJ whole genome shotgun (WGS) entry which is preliminary data.</text>
</comment>
<evidence type="ECO:0000313" key="5">
    <source>
        <dbReference type="Proteomes" id="UP001165366"/>
    </source>
</evidence>
<name>A0ABS9KGI3_9BACT</name>
<dbReference type="PANTHER" id="PTHR35861">
    <property type="match status" value="1"/>
</dbReference>
<protein>
    <submittedName>
        <fullName evidence="4">Phage tail sheath subtilisin-like domain-containing protein</fullName>
    </submittedName>
</protein>
<feature type="domain" description="Tail sheath protein subtilisin-like" evidence="2">
    <location>
        <begin position="243"/>
        <end position="353"/>
    </location>
</feature>
<evidence type="ECO:0000256" key="1">
    <source>
        <dbReference type="ARBA" id="ARBA00008005"/>
    </source>
</evidence>
<dbReference type="PANTHER" id="PTHR35861:SF1">
    <property type="entry name" value="PHAGE TAIL SHEATH PROTEIN"/>
    <property type="match status" value="1"/>
</dbReference>
<evidence type="ECO:0000313" key="4">
    <source>
        <dbReference type="EMBL" id="MCG2589948.1"/>
    </source>
</evidence>
<dbReference type="Gene3D" id="3.40.50.11780">
    <property type="match status" value="1"/>
</dbReference>
<evidence type="ECO:0000259" key="2">
    <source>
        <dbReference type="Pfam" id="PF04984"/>
    </source>
</evidence>
<dbReference type="RefSeq" id="WP_237855306.1">
    <property type="nucleotide sequence ID" value="NZ_JAKLWS010000023.1"/>
</dbReference>